<comment type="caution">
    <text evidence="3">The sequence shown here is derived from an EMBL/GenBank/DDBJ whole genome shotgun (WGS) entry which is preliminary data.</text>
</comment>
<reference evidence="3 5" key="2">
    <citation type="submission" date="2018-10" db="EMBL/GenBank/DDBJ databases">
        <title>New species genome.</title>
        <authorList>
            <person name="Li Y."/>
        </authorList>
    </citation>
    <scope>NUCLEOTIDE SEQUENCE [LARGE SCALE GENOMIC DNA]</scope>
    <source>
        <strain evidence="3 5">L6_4B</strain>
    </source>
</reference>
<evidence type="ECO:0000313" key="2">
    <source>
        <dbReference type="EMBL" id="RAT33090.1"/>
    </source>
</evidence>
<name>A0A3N0UAA1_9GAMM</name>
<accession>A0A3N0UAA1</accession>
<evidence type="ECO:0000313" key="3">
    <source>
        <dbReference type="EMBL" id="ROH77490.1"/>
    </source>
</evidence>
<keyword evidence="4" id="KW-1185">Reference proteome</keyword>
<organism evidence="3 5">
    <name type="scientific">Lonsdalea populi</name>
    <dbReference type="NCBI Taxonomy" id="1172565"/>
    <lineage>
        <taxon>Bacteria</taxon>
        <taxon>Pseudomonadati</taxon>
        <taxon>Pseudomonadota</taxon>
        <taxon>Gammaproteobacteria</taxon>
        <taxon>Enterobacterales</taxon>
        <taxon>Pectobacteriaceae</taxon>
        <taxon>Lonsdalea</taxon>
    </lineage>
</organism>
<evidence type="ECO:0000313" key="5">
    <source>
        <dbReference type="Proteomes" id="UP000274511"/>
    </source>
</evidence>
<dbReference type="Proteomes" id="UP000274511">
    <property type="component" value="Unassembled WGS sequence"/>
</dbReference>
<protein>
    <submittedName>
        <fullName evidence="3">Uncharacterized protein</fullName>
    </submittedName>
</protein>
<reference evidence="2 4" key="1">
    <citation type="submission" date="2016-02" db="EMBL/GenBank/DDBJ databases">
        <title>Species-wide whole genome sequencing reveals diversity, host range in Lonsdalea quercina.</title>
        <authorList>
            <person name="Li Y."/>
        </authorList>
    </citation>
    <scope>NUCLEOTIDE SEQUENCE [LARGE SCALE GENOMIC DNA]</scope>
    <source>
        <strain evidence="2 4">CFCC 12721</strain>
    </source>
</reference>
<dbReference type="EMBL" id="RJUJ01000015">
    <property type="protein sequence ID" value="ROH77490.1"/>
    <property type="molecule type" value="Genomic_DNA"/>
</dbReference>
<dbReference type="AlphaFoldDB" id="A0A3N0UAA1"/>
<feature type="signal peptide" evidence="1">
    <location>
        <begin position="1"/>
        <end position="23"/>
    </location>
</feature>
<evidence type="ECO:0000256" key="1">
    <source>
        <dbReference type="SAM" id="SignalP"/>
    </source>
</evidence>
<dbReference type="EMBL" id="LUSW01000024">
    <property type="protein sequence ID" value="RAT33090.1"/>
    <property type="molecule type" value="Genomic_DNA"/>
</dbReference>
<evidence type="ECO:0000313" key="4">
    <source>
        <dbReference type="Proteomes" id="UP000250186"/>
    </source>
</evidence>
<keyword evidence="1" id="KW-0732">Signal</keyword>
<sequence>MKSITIIPLYLCGFIVFCPPGQAAPSADDTPLFYCPTDDGGSITLAKQEGKLALTLNGKSHVSDETVREISKTYRRNIRKGPEYNVVSFHINGIEYSIGSFKDLATQAEPSGKLFSTSYDKNRLPDVFCSFGEDVNQLSALAK</sequence>
<proteinExistence type="predicted"/>
<dbReference type="Proteomes" id="UP000250186">
    <property type="component" value="Unassembled WGS sequence"/>
</dbReference>
<gene>
    <name evidence="2" type="ORF">AU492_11270</name>
    <name evidence="3" type="ORF">EC392_13935</name>
</gene>
<feature type="chain" id="PRO_5018605505" evidence="1">
    <location>
        <begin position="24"/>
        <end position="143"/>
    </location>
</feature>